<dbReference type="RefSeq" id="WP_274456236.1">
    <property type="nucleotide sequence ID" value="NZ_CP067097.1"/>
</dbReference>
<evidence type="ECO:0000313" key="4">
    <source>
        <dbReference type="Proteomes" id="UP001232973"/>
    </source>
</evidence>
<keyword evidence="2" id="KW-0175">Coiled coil</keyword>
<dbReference type="InterPro" id="IPR010273">
    <property type="entry name" value="DUF881"/>
</dbReference>
<evidence type="ECO:0000313" key="3">
    <source>
        <dbReference type="EMBL" id="MDQ0190974.1"/>
    </source>
</evidence>
<reference evidence="3 4" key="1">
    <citation type="submission" date="2023-07" db="EMBL/GenBank/DDBJ databases">
        <title>Genomic Encyclopedia of Type Strains, Phase IV (KMG-IV): sequencing the most valuable type-strain genomes for metagenomic binning, comparative biology and taxonomic classification.</title>
        <authorList>
            <person name="Goeker M."/>
        </authorList>
    </citation>
    <scope>NUCLEOTIDE SEQUENCE [LARGE SCALE GENOMIC DNA]</scope>
    <source>
        <strain evidence="3 4">DSM 4006</strain>
    </source>
</reference>
<organism evidence="3 4">
    <name type="scientific">Alicyclobacillus cycloheptanicus</name>
    <dbReference type="NCBI Taxonomy" id="1457"/>
    <lineage>
        <taxon>Bacteria</taxon>
        <taxon>Bacillati</taxon>
        <taxon>Bacillota</taxon>
        <taxon>Bacilli</taxon>
        <taxon>Bacillales</taxon>
        <taxon>Alicyclobacillaceae</taxon>
        <taxon>Alicyclobacillus</taxon>
    </lineage>
</organism>
<dbReference type="PANTHER" id="PTHR37313:SF2">
    <property type="entry name" value="UPF0749 PROTEIN YLXX"/>
    <property type="match status" value="1"/>
</dbReference>
<dbReference type="Pfam" id="PF05949">
    <property type="entry name" value="DUF881"/>
    <property type="match status" value="1"/>
</dbReference>
<sequence length="241" mass="25330">MQARAKLTASITIVAMALGFIVALQYHQMEGNGELMRGVSGADTEQTKLQTQLTAITKANQQAEQQLAKITAEVSNYEARSAGSDEGLQDLQKRLEAERILAGVTPVTGPGVEVVLMDGTTLSGNTEQVLTHDWDVRQVINELFTAGAEAVSINGYRVVATSAVTCVGPVVKVNDHRLGAPFTIDAIGDPKALSSALTIQGGILDALRARGVNASQPVEKQNIQMPAFTGVLTTSSGTLGD</sequence>
<dbReference type="EMBL" id="JAUSTP010000028">
    <property type="protein sequence ID" value="MDQ0190974.1"/>
    <property type="molecule type" value="Genomic_DNA"/>
</dbReference>
<gene>
    <name evidence="3" type="ORF">J2S03_002841</name>
</gene>
<dbReference type="Proteomes" id="UP001232973">
    <property type="component" value="Unassembled WGS sequence"/>
</dbReference>
<evidence type="ECO:0000256" key="1">
    <source>
        <dbReference type="ARBA" id="ARBA00009108"/>
    </source>
</evidence>
<protein>
    <submittedName>
        <fullName evidence="3">Uncharacterized protein YlxW (UPF0749 family)</fullName>
    </submittedName>
</protein>
<accession>A0ABT9XKZ1</accession>
<keyword evidence="4" id="KW-1185">Reference proteome</keyword>
<evidence type="ECO:0000256" key="2">
    <source>
        <dbReference type="SAM" id="Coils"/>
    </source>
</evidence>
<comment type="similarity">
    <text evidence="1">Belongs to the UPF0749 family.</text>
</comment>
<dbReference type="PANTHER" id="PTHR37313">
    <property type="entry name" value="UPF0749 PROTEIN RV1825"/>
    <property type="match status" value="1"/>
</dbReference>
<dbReference type="Gene3D" id="3.30.70.1880">
    <property type="entry name" value="Protein of unknown function DUF881"/>
    <property type="match status" value="1"/>
</dbReference>
<proteinExistence type="inferred from homology"/>
<name>A0ABT9XKZ1_9BACL</name>
<comment type="caution">
    <text evidence="3">The sequence shown here is derived from an EMBL/GenBank/DDBJ whole genome shotgun (WGS) entry which is preliminary data.</text>
</comment>
<feature type="coiled-coil region" evidence="2">
    <location>
        <begin position="46"/>
        <end position="80"/>
    </location>
</feature>